<dbReference type="GO" id="GO:1990281">
    <property type="term" value="C:efflux pump complex"/>
    <property type="evidence" value="ECO:0007669"/>
    <property type="project" value="TreeGrafter"/>
</dbReference>
<sequence length="379" mass="39700">MPGSQIIRRHAFATSVATLAIVIAGVAVLVSALRGGPAQADLAFAEAAPATVETLAVTYLPSAEIEARFPGLVAARRESALAFNTGGRLEAIHVNVGDRVRRGDVLAELDTRTLEAQLAAARADARAAAAQSALARTTLTRQERLVEQGHVSAQRLDEAGATARAAEAQASAANAAARALEVQLELARLEAPFDGVITRRNADEGAVMGAGAPLFHLVEDGVLEFRLGVPVSDAARLVPGNDYELEAGTRRVTARLRALTGVVDTTSRSVEAVFELEGGQGVVPGEVARLVLPGSLQERGFWAPLTALAEGRRGLWTVYQLTNGGEGYSLEPRSVELLHTEGGQVYLRGAVDEGAMILSAGLQRVTPGQRVVPVRPGQP</sequence>
<dbReference type="Gene3D" id="1.10.287.470">
    <property type="entry name" value="Helix hairpin bin"/>
    <property type="match status" value="1"/>
</dbReference>
<dbReference type="RefSeq" id="WP_127565930.1">
    <property type="nucleotide sequence ID" value="NZ_BMFB01000002.1"/>
</dbReference>
<dbReference type="PANTHER" id="PTHR30469">
    <property type="entry name" value="MULTIDRUG RESISTANCE PROTEIN MDTA"/>
    <property type="match status" value="1"/>
</dbReference>
<dbReference type="InterPro" id="IPR058624">
    <property type="entry name" value="MdtA-like_HH"/>
</dbReference>
<dbReference type="Gene3D" id="2.40.420.20">
    <property type="match status" value="1"/>
</dbReference>
<protein>
    <submittedName>
        <fullName evidence="4">RND family efflux transporter MFP subunit</fullName>
    </submittedName>
</protein>
<dbReference type="NCBIfam" id="TIGR01730">
    <property type="entry name" value="RND_mfp"/>
    <property type="match status" value="1"/>
</dbReference>
<dbReference type="SUPFAM" id="SSF111369">
    <property type="entry name" value="HlyD-like secretion proteins"/>
    <property type="match status" value="1"/>
</dbReference>
<dbReference type="Pfam" id="PF25876">
    <property type="entry name" value="HH_MFP_RND"/>
    <property type="match status" value="1"/>
</dbReference>
<proteinExistence type="inferred from homology"/>
<reference evidence="4 5" key="1">
    <citation type="submission" date="2016-12" db="EMBL/GenBank/DDBJ databases">
        <title>The genome of dimorphic prosthecate Glycocaulis alkaliphilus 6b-8t, isolated from crude oil dictates its adaptability in petroleum environments.</title>
        <authorList>
            <person name="Wu X.-L."/>
            <person name="Geng S."/>
        </authorList>
    </citation>
    <scope>NUCLEOTIDE SEQUENCE [LARGE SCALE GENOMIC DNA]</scope>
    <source>
        <strain evidence="4 5">6B-8</strain>
    </source>
</reference>
<feature type="domain" description="Multidrug resistance protein MdtA-like alpha-helical hairpin" evidence="2">
    <location>
        <begin position="118"/>
        <end position="184"/>
    </location>
</feature>
<dbReference type="AlphaFoldDB" id="A0A3T0E8P7"/>
<evidence type="ECO:0000259" key="2">
    <source>
        <dbReference type="Pfam" id="PF25876"/>
    </source>
</evidence>
<gene>
    <name evidence="4" type="ORF">X907_1027</name>
</gene>
<evidence type="ECO:0000313" key="4">
    <source>
        <dbReference type="EMBL" id="AZU03566.1"/>
    </source>
</evidence>
<dbReference type="KEGG" id="gak:X907_1027"/>
<evidence type="ECO:0000259" key="3">
    <source>
        <dbReference type="Pfam" id="PF25917"/>
    </source>
</evidence>
<feature type="domain" description="Multidrug resistance protein MdtA-like barrel-sandwich hybrid" evidence="3">
    <location>
        <begin position="86"/>
        <end position="218"/>
    </location>
</feature>
<dbReference type="PANTHER" id="PTHR30469:SF11">
    <property type="entry name" value="BLL4320 PROTEIN"/>
    <property type="match status" value="1"/>
</dbReference>
<dbReference type="GO" id="GO:0015562">
    <property type="term" value="F:efflux transmembrane transporter activity"/>
    <property type="evidence" value="ECO:0007669"/>
    <property type="project" value="TreeGrafter"/>
</dbReference>
<dbReference type="Pfam" id="PF25917">
    <property type="entry name" value="BSH_RND"/>
    <property type="match status" value="1"/>
</dbReference>
<keyword evidence="5" id="KW-1185">Reference proteome</keyword>
<evidence type="ECO:0000256" key="1">
    <source>
        <dbReference type="ARBA" id="ARBA00009477"/>
    </source>
</evidence>
<comment type="similarity">
    <text evidence="1">Belongs to the membrane fusion protein (MFP) (TC 8.A.1) family.</text>
</comment>
<dbReference type="InterPro" id="IPR006143">
    <property type="entry name" value="RND_pump_MFP"/>
</dbReference>
<dbReference type="InterPro" id="IPR058625">
    <property type="entry name" value="MdtA-like_BSH"/>
</dbReference>
<dbReference type="Gene3D" id="2.40.30.170">
    <property type="match status" value="1"/>
</dbReference>
<dbReference type="OrthoDB" id="9813967at2"/>
<dbReference type="Proteomes" id="UP000286954">
    <property type="component" value="Chromosome"/>
</dbReference>
<dbReference type="Gene3D" id="2.40.50.100">
    <property type="match status" value="1"/>
</dbReference>
<dbReference type="EMBL" id="CP018911">
    <property type="protein sequence ID" value="AZU03566.1"/>
    <property type="molecule type" value="Genomic_DNA"/>
</dbReference>
<organism evidence="4 5">
    <name type="scientific">Glycocaulis alkaliphilus</name>
    <dbReference type="NCBI Taxonomy" id="1434191"/>
    <lineage>
        <taxon>Bacteria</taxon>
        <taxon>Pseudomonadati</taxon>
        <taxon>Pseudomonadota</taxon>
        <taxon>Alphaproteobacteria</taxon>
        <taxon>Maricaulales</taxon>
        <taxon>Maricaulaceae</taxon>
        <taxon>Glycocaulis</taxon>
    </lineage>
</organism>
<evidence type="ECO:0000313" key="5">
    <source>
        <dbReference type="Proteomes" id="UP000286954"/>
    </source>
</evidence>
<name>A0A3T0E8P7_9PROT</name>
<accession>A0A3T0E8P7</accession>